<keyword evidence="4" id="KW-0548">Nucleotidyltransferase</keyword>
<dbReference type="HAMAP" id="MF_00692">
    <property type="entry name" value="SelO"/>
    <property type="match status" value="1"/>
</dbReference>
<dbReference type="GO" id="GO:0005524">
    <property type="term" value="F:ATP binding"/>
    <property type="evidence" value="ECO:0007669"/>
    <property type="project" value="UniProtKB-KW"/>
</dbReference>
<proteinExistence type="inferred from homology"/>
<reference evidence="10 11" key="1">
    <citation type="submission" date="2019-04" db="EMBL/GenBank/DDBJ databases">
        <title>Friends and foes A comparative genomics study of 23 Aspergillus species from section Flavi.</title>
        <authorList>
            <consortium name="DOE Joint Genome Institute"/>
            <person name="Kjaerbolling I."/>
            <person name="Vesth T."/>
            <person name="Frisvad J.C."/>
            <person name="Nybo J.L."/>
            <person name="Theobald S."/>
            <person name="Kildgaard S."/>
            <person name="Isbrandt T."/>
            <person name="Kuo A."/>
            <person name="Sato A."/>
            <person name="Lyhne E.K."/>
            <person name="Kogle M.E."/>
            <person name="Wiebenga A."/>
            <person name="Kun R.S."/>
            <person name="Lubbers R.J."/>
            <person name="Makela M.R."/>
            <person name="Barry K."/>
            <person name="Chovatia M."/>
            <person name="Clum A."/>
            <person name="Daum C."/>
            <person name="Haridas S."/>
            <person name="He G."/>
            <person name="LaButti K."/>
            <person name="Lipzen A."/>
            <person name="Mondo S."/>
            <person name="Riley R."/>
            <person name="Salamov A."/>
            <person name="Simmons B.A."/>
            <person name="Magnuson J.K."/>
            <person name="Henrissat B."/>
            <person name="Mortensen U.H."/>
            <person name="Larsen T.O."/>
            <person name="Devries R.P."/>
            <person name="Grigoriev I.V."/>
            <person name="Machida M."/>
            <person name="Baker S.E."/>
            <person name="Andersen M.R."/>
        </authorList>
    </citation>
    <scope>NUCLEOTIDE SEQUENCE [LARGE SCALE GENOMIC DNA]</scope>
    <source>
        <strain evidence="10 11">CBS 151.66</strain>
    </source>
</reference>
<evidence type="ECO:0000256" key="3">
    <source>
        <dbReference type="ARBA" id="ARBA00022679"/>
    </source>
</evidence>
<dbReference type="PANTHER" id="PTHR32057">
    <property type="entry name" value="PROTEIN ADENYLYLTRANSFERASE SELO, MITOCHONDRIAL"/>
    <property type="match status" value="1"/>
</dbReference>
<evidence type="ECO:0000256" key="6">
    <source>
        <dbReference type="ARBA" id="ARBA00022741"/>
    </source>
</evidence>
<gene>
    <name evidence="10" type="ORF">BDV29DRAFT_181774</name>
</gene>
<dbReference type="Pfam" id="PF02696">
    <property type="entry name" value="SelO"/>
    <property type="match status" value="1"/>
</dbReference>
<evidence type="ECO:0000256" key="8">
    <source>
        <dbReference type="ARBA" id="ARBA00022842"/>
    </source>
</evidence>
<evidence type="ECO:0000256" key="5">
    <source>
        <dbReference type="ARBA" id="ARBA00022723"/>
    </source>
</evidence>
<comment type="cofactor">
    <cofactor evidence="1">
        <name>Mg(2+)</name>
        <dbReference type="ChEBI" id="CHEBI:18420"/>
    </cofactor>
</comment>
<evidence type="ECO:0000313" key="10">
    <source>
        <dbReference type="EMBL" id="KAB8069966.1"/>
    </source>
</evidence>
<dbReference type="InterPro" id="IPR003846">
    <property type="entry name" value="SelO"/>
</dbReference>
<keyword evidence="5" id="KW-0479">Metal-binding</keyword>
<keyword evidence="7" id="KW-0067">ATP-binding</keyword>
<dbReference type="Proteomes" id="UP000326565">
    <property type="component" value="Unassembled WGS sequence"/>
</dbReference>
<evidence type="ECO:0000256" key="7">
    <source>
        <dbReference type="ARBA" id="ARBA00022840"/>
    </source>
</evidence>
<dbReference type="PANTHER" id="PTHR32057:SF14">
    <property type="entry name" value="PROTEIN ADENYLYLTRANSFERASE SELO, MITOCHONDRIAL"/>
    <property type="match status" value="1"/>
</dbReference>
<protein>
    <recommendedName>
        <fullName evidence="9">Selenoprotein O</fullName>
    </recommendedName>
</protein>
<accession>A0A5N5WN31</accession>
<keyword evidence="11" id="KW-1185">Reference proteome</keyword>
<sequence length="650" mass="74053">MVLVTPRVFILRHQRHMSSRNTLHQARTLRNRLDQMATQLSKGVSLVELPKSNIFTTKLPPDPAFETPEISHRAPRETLGPRLVRGALYTFVRPEPAEETELLGVSPKAMKDLGLHSGEEFSSQFKALVCGNKLFWDEENGGIYPWAQCYGGWQFGSWAGQLGDGRAISLFEGTNPETNIRYELQLKGAGRTPYSRFADGKAVLRSSIREYVVSEALSALGVPTTRALSITLLPKSKVLREGIEPGAIVARFAESWLRIGTFDLLHARGDRSLIRKLATFAAEEVFHGWEALPAAVPLGQDQPIDAVDNPARGVPWDQVQNNQGIEENRFARLYREVARRNAKTVAAWQTYGFMNGVLNTDNTSIYGLSLDYGPFAFMDNFDPQYTPNHDDHMLRYSYKNQPTIIWWNLVRLGESLGELIGAGDKVDEESFVKEGLAEDSASGVIKRAEDIIERTGEEFRAVFLNEYKRLMGRRLGLKTQKKSDFQDLFSEMLDTLEALELDFNHFFRRLSHLKLTDLETEEKRKEVAPTFFHKEGFGGVGYTEDSAKERIGKWLECWRLRILEDWGPDGDAERQETMKKVNPKFLPRGWILDEVIERVERRGDREILGRVMQMALSPFNDEWGWDTKEEERICGDVPRYKRAMMCSCSS</sequence>
<evidence type="ECO:0000313" key="11">
    <source>
        <dbReference type="Proteomes" id="UP000326565"/>
    </source>
</evidence>
<keyword evidence="6" id="KW-0547">Nucleotide-binding</keyword>
<dbReference type="GO" id="GO:0046872">
    <property type="term" value="F:metal ion binding"/>
    <property type="evidence" value="ECO:0007669"/>
    <property type="project" value="UniProtKB-KW"/>
</dbReference>
<evidence type="ECO:0000256" key="1">
    <source>
        <dbReference type="ARBA" id="ARBA00001946"/>
    </source>
</evidence>
<dbReference type="GO" id="GO:0070733">
    <property type="term" value="F:AMPylase activity"/>
    <property type="evidence" value="ECO:0007669"/>
    <property type="project" value="TreeGrafter"/>
</dbReference>
<keyword evidence="3" id="KW-0808">Transferase</keyword>
<name>A0A5N5WN31_9EURO</name>
<dbReference type="EMBL" id="ML732319">
    <property type="protein sequence ID" value="KAB8069966.1"/>
    <property type="molecule type" value="Genomic_DNA"/>
</dbReference>
<dbReference type="AlphaFoldDB" id="A0A5N5WN31"/>
<organism evidence="10 11">
    <name type="scientific">Aspergillus leporis</name>
    <dbReference type="NCBI Taxonomy" id="41062"/>
    <lineage>
        <taxon>Eukaryota</taxon>
        <taxon>Fungi</taxon>
        <taxon>Dikarya</taxon>
        <taxon>Ascomycota</taxon>
        <taxon>Pezizomycotina</taxon>
        <taxon>Eurotiomycetes</taxon>
        <taxon>Eurotiomycetidae</taxon>
        <taxon>Eurotiales</taxon>
        <taxon>Aspergillaceae</taxon>
        <taxon>Aspergillus</taxon>
        <taxon>Aspergillus subgen. Circumdati</taxon>
    </lineage>
</organism>
<comment type="similarity">
    <text evidence="2">Belongs to the SELO family.</text>
</comment>
<dbReference type="GO" id="GO:0005739">
    <property type="term" value="C:mitochondrion"/>
    <property type="evidence" value="ECO:0007669"/>
    <property type="project" value="TreeGrafter"/>
</dbReference>
<keyword evidence="8" id="KW-0460">Magnesium</keyword>
<dbReference type="OrthoDB" id="10254721at2759"/>
<evidence type="ECO:0000256" key="4">
    <source>
        <dbReference type="ARBA" id="ARBA00022695"/>
    </source>
</evidence>
<evidence type="ECO:0000256" key="9">
    <source>
        <dbReference type="ARBA" id="ARBA00031547"/>
    </source>
</evidence>
<evidence type="ECO:0000256" key="2">
    <source>
        <dbReference type="ARBA" id="ARBA00009747"/>
    </source>
</evidence>